<accession>A0A2T6ZHG9</accession>
<gene>
    <name evidence="1" type="ORF">B9Z19DRAFT_1091680</name>
</gene>
<dbReference type="AlphaFoldDB" id="A0A2T6ZHG9"/>
<protein>
    <submittedName>
        <fullName evidence="1">Uncharacterized protein</fullName>
    </submittedName>
</protein>
<evidence type="ECO:0000313" key="1">
    <source>
        <dbReference type="EMBL" id="PUU74854.1"/>
    </source>
</evidence>
<organism evidence="1 2">
    <name type="scientific">Tuber borchii</name>
    <name type="common">White truffle</name>
    <dbReference type="NCBI Taxonomy" id="42251"/>
    <lineage>
        <taxon>Eukaryota</taxon>
        <taxon>Fungi</taxon>
        <taxon>Dikarya</taxon>
        <taxon>Ascomycota</taxon>
        <taxon>Pezizomycotina</taxon>
        <taxon>Pezizomycetes</taxon>
        <taxon>Pezizales</taxon>
        <taxon>Tuberaceae</taxon>
        <taxon>Tuber</taxon>
    </lineage>
</organism>
<proteinExistence type="predicted"/>
<sequence length="51" mass="6040">MESARMGMSFRRWTDGMHNDPPSEDYVAPWKMLVWRRPFGSGQAGWRRTPL</sequence>
<evidence type="ECO:0000313" key="2">
    <source>
        <dbReference type="Proteomes" id="UP000244722"/>
    </source>
</evidence>
<dbReference type="EMBL" id="NESQ01000267">
    <property type="protein sequence ID" value="PUU74854.1"/>
    <property type="molecule type" value="Genomic_DNA"/>
</dbReference>
<keyword evidence="2" id="KW-1185">Reference proteome</keyword>
<reference evidence="1 2" key="1">
    <citation type="submission" date="2017-04" db="EMBL/GenBank/DDBJ databases">
        <title>Draft genome sequence of Tuber borchii Vittad., a whitish edible truffle.</title>
        <authorList>
            <consortium name="DOE Joint Genome Institute"/>
            <person name="Murat C."/>
            <person name="Kuo A."/>
            <person name="Barry K.W."/>
            <person name="Clum A."/>
            <person name="Dockter R.B."/>
            <person name="Fauchery L."/>
            <person name="Iotti M."/>
            <person name="Kohler A."/>
            <person name="Labutti K."/>
            <person name="Lindquist E.A."/>
            <person name="Lipzen A."/>
            <person name="Ohm R.A."/>
            <person name="Wang M."/>
            <person name="Grigoriev I.V."/>
            <person name="Zambonelli A."/>
            <person name="Martin F.M."/>
        </authorList>
    </citation>
    <scope>NUCLEOTIDE SEQUENCE [LARGE SCALE GENOMIC DNA]</scope>
    <source>
        <strain evidence="1 2">Tbo3840</strain>
    </source>
</reference>
<comment type="caution">
    <text evidence="1">The sequence shown here is derived from an EMBL/GenBank/DDBJ whole genome shotgun (WGS) entry which is preliminary data.</text>
</comment>
<dbReference type="Proteomes" id="UP000244722">
    <property type="component" value="Unassembled WGS sequence"/>
</dbReference>
<name>A0A2T6ZHG9_TUBBO</name>